<evidence type="ECO:0000313" key="3">
    <source>
        <dbReference type="Proteomes" id="UP000199242"/>
    </source>
</evidence>
<dbReference type="InterPro" id="IPR025992">
    <property type="entry name" value="Haem-bd"/>
</dbReference>
<dbReference type="SMART" id="SM01235">
    <property type="entry name" value="Haem_bd"/>
    <property type="match status" value="1"/>
</dbReference>
<gene>
    <name evidence="2" type="ORF">SAMN05216273_102162</name>
</gene>
<keyword evidence="3" id="KW-1185">Reference proteome</keyword>
<protein>
    <submittedName>
        <fullName evidence="2">Haem-binding domain-containing protein</fullName>
    </submittedName>
</protein>
<feature type="domain" description="Haem-binding" evidence="1">
    <location>
        <begin position="12"/>
        <end position="147"/>
    </location>
</feature>
<proteinExistence type="predicted"/>
<accession>A0ABY0QQS0</accession>
<evidence type="ECO:0000259" key="1">
    <source>
        <dbReference type="SMART" id="SM01235"/>
    </source>
</evidence>
<organism evidence="2 3">
    <name type="scientific">Chryseobacterium taihuense</name>
    <dbReference type="NCBI Taxonomy" id="1141221"/>
    <lineage>
        <taxon>Bacteria</taxon>
        <taxon>Pseudomonadati</taxon>
        <taxon>Bacteroidota</taxon>
        <taxon>Flavobacteriia</taxon>
        <taxon>Flavobacteriales</taxon>
        <taxon>Weeksellaceae</taxon>
        <taxon>Chryseobacterium group</taxon>
        <taxon>Chryseobacterium</taxon>
    </lineage>
</organism>
<name>A0ABY0QQS0_9FLAO</name>
<reference evidence="2 3" key="1">
    <citation type="submission" date="2016-10" db="EMBL/GenBank/DDBJ databases">
        <authorList>
            <person name="Varghese N."/>
            <person name="Submissions S."/>
        </authorList>
    </citation>
    <scope>NUCLEOTIDE SEQUENCE [LARGE SCALE GENOMIC DNA]</scope>
    <source>
        <strain evidence="2 3">CGMCC 1.10941</strain>
    </source>
</reference>
<dbReference type="RefSeq" id="WP_089741750.1">
    <property type="nucleotide sequence ID" value="NZ_FNHD01000002.1"/>
</dbReference>
<comment type="caution">
    <text evidence="2">The sequence shown here is derived from an EMBL/GenBank/DDBJ whole genome shotgun (WGS) entry which is preliminary data.</text>
</comment>
<sequence length="152" mass="17790">MNKTLKIIFWVILCFILIQLIPVDKENLPVKKSENFTDVQKTPENITSLLRNACYDCHSNETKYPGYAYIAPFSWSVKSHINEGREHLNFSVWSTYNDDLKKGMLEKSVQTIENKTMPMPAYIIYHNEANLTDAEKTLLKNYFQEILNSRSY</sequence>
<dbReference type="Pfam" id="PF14376">
    <property type="entry name" value="Haem_bd"/>
    <property type="match status" value="1"/>
</dbReference>
<dbReference type="EMBL" id="FNHD01000002">
    <property type="protein sequence ID" value="SDL55666.1"/>
    <property type="molecule type" value="Genomic_DNA"/>
</dbReference>
<dbReference type="Proteomes" id="UP000199242">
    <property type="component" value="Unassembled WGS sequence"/>
</dbReference>
<evidence type="ECO:0000313" key="2">
    <source>
        <dbReference type="EMBL" id="SDL55666.1"/>
    </source>
</evidence>